<evidence type="ECO:0000259" key="6">
    <source>
        <dbReference type="Pfam" id="PF01699"/>
    </source>
</evidence>
<protein>
    <submittedName>
        <fullName evidence="7">tRNA pseudouridine synthase A</fullName>
    </submittedName>
</protein>
<dbReference type="InterPro" id="IPR044880">
    <property type="entry name" value="NCX_ion-bd_dom_sf"/>
</dbReference>
<gene>
    <name evidence="7" type="ORF">OLMES_2043</name>
</gene>
<feature type="transmembrane region" description="Helical" evidence="5">
    <location>
        <begin position="222"/>
        <end position="241"/>
    </location>
</feature>
<feature type="transmembrane region" description="Helical" evidence="5">
    <location>
        <begin position="42"/>
        <end position="64"/>
    </location>
</feature>
<organism evidence="7 8">
    <name type="scientific">Oleiphilus messinensis</name>
    <dbReference type="NCBI Taxonomy" id="141451"/>
    <lineage>
        <taxon>Bacteria</taxon>
        <taxon>Pseudomonadati</taxon>
        <taxon>Pseudomonadota</taxon>
        <taxon>Gammaproteobacteria</taxon>
        <taxon>Oceanospirillales</taxon>
        <taxon>Oleiphilaceae</taxon>
        <taxon>Oleiphilus</taxon>
    </lineage>
</organism>
<feature type="transmembrane region" description="Helical" evidence="5">
    <location>
        <begin position="142"/>
        <end position="170"/>
    </location>
</feature>
<feature type="transmembrane region" description="Helical" evidence="5">
    <location>
        <begin position="253"/>
        <end position="276"/>
    </location>
</feature>
<dbReference type="EMBL" id="CP021425">
    <property type="protein sequence ID" value="ARU56116.1"/>
    <property type="molecule type" value="Genomic_DNA"/>
</dbReference>
<evidence type="ECO:0000313" key="7">
    <source>
        <dbReference type="EMBL" id="ARU56116.1"/>
    </source>
</evidence>
<dbReference type="PANTHER" id="PTHR10846">
    <property type="entry name" value="SODIUM/POTASSIUM/CALCIUM EXCHANGER"/>
    <property type="match status" value="1"/>
</dbReference>
<proteinExistence type="predicted"/>
<feature type="transmembrane region" description="Helical" evidence="5">
    <location>
        <begin position="76"/>
        <end position="98"/>
    </location>
</feature>
<dbReference type="InterPro" id="IPR004837">
    <property type="entry name" value="NaCa_Exmemb"/>
</dbReference>
<keyword evidence="8" id="KW-1185">Reference proteome</keyword>
<sequence length="381" mass="40961">MALLFSLLALIIASVVIMYACNSFDDSASYLGRNMQPGVKGATINAIGSSLPELMTALFLLFLFQDQDGFSAGIATTAGSAVFNSVIIPMLCIFAVAYRGTLKKVVGPDGKMRMVREKIQSFNISRNTIVRDGFFLLVAEGALIWFLGGTTMAWWMGAAMMFIYVLYFLYLSRGFSGGDWEAHESEDEDDDEEPAPSKLKALITFDFNNLIFDGKDFTTQSAWIVLSCATAVIGVACYVLAEVVIISADLLGVPAYFTAVIFAAAATSVPDTVLSVKDAVKGEYDDAIANALGSNTFDITVALGLPLLLYGLLYGDVMLSSAGDETNASVQALRIVLFGVTVAVLSCFLISKSITVKTAYFLGAIYTGWLAFLFADVMGWI</sequence>
<keyword evidence="2 5" id="KW-0812">Transmembrane</keyword>
<evidence type="ECO:0000256" key="5">
    <source>
        <dbReference type="SAM" id="Phobius"/>
    </source>
</evidence>
<feature type="domain" description="Sodium/calcium exchanger membrane region" evidence="6">
    <location>
        <begin position="6"/>
        <end position="171"/>
    </location>
</feature>
<dbReference type="InterPro" id="IPR004481">
    <property type="entry name" value="K/Na/Ca-exchanger"/>
</dbReference>
<dbReference type="KEGG" id="ome:OLMES_2043"/>
<dbReference type="AlphaFoldDB" id="A0A1Y0I8L6"/>
<evidence type="ECO:0000256" key="1">
    <source>
        <dbReference type="ARBA" id="ARBA00004141"/>
    </source>
</evidence>
<keyword evidence="4 5" id="KW-0472">Membrane</keyword>
<name>A0A1Y0I8L6_9GAMM</name>
<dbReference type="GO" id="GO:0005886">
    <property type="term" value="C:plasma membrane"/>
    <property type="evidence" value="ECO:0007669"/>
    <property type="project" value="TreeGrafter"/>
</dbReference>
<evidence type="ECO:0000256" key="4">
    <source>
        <dbReference type="ARBA" id="ARBA00023136"/>
    </source>
</evidence>
<reference evidence="7 8" key="1">
    <citation type="submission" date="2017-05" db="EMBL/GenBank/DDBJ databases">
        <title>Genomic insights into alkan degradation activity of Oleiphilus messinensis.</title>
        <authorList>
            <person name="Kozyavkin S.A."/>
            <person name="Slesarev A.I."/>
            <person name="Golyshin P.N."/>
            <person name="Korzhenkov A."/>
            <person name="Golyshina O.N."/>
            <person name="Toshchakov S.V."/>
        </authorList>
    </citation>
    <scope>NUCLEOTIDE SEQUENCE [LARGE SCALE GENOMIC DNA]</scope>
    <source>
        <strain evidence="7 8">ME102</strain>
    </source>
</reference>
<dbReference type="GO" id="GO:0006874">
    <property type="term" value="P:intracellular calcium ion homeostasis"/>
    <property type="evidence" value="ECO:0007669"/>
    <property type="project" value="TreeGrafter"/>
</dbReference>
<feature type="transmembrane region" description="Helical" evidence="5">
    <location>
        <begin position="358"/>
        <end position="380"/>
    </location>
</feature>
<dbReference type="Proteomes" id="UP000196027">
    <property type="component" value="Chromosome"/>
</dbReference>
<evidence type="ECO:0000256" key="2">
    <source>
        <dbReference type="ARBA" id="ARBA00022692"/>
    </source>
</evidence>
<feature type="transmembrane region" description="Helical" evidence="5">
    <location>
        <begin position="288"/>
        <end position="312"/>
    </location>
</feature>
<comment type="subcellular location">
    <subcellularLocation>
        <location evidence="1">Membrane</location>
        <topology evidence="1">Multi-pass membrane protein</topology>
    </subcellularLocation>
</comment>
<dbReference type="Gene3D" id="1.20.1420.30">
    <property type="entry name" value="NCX, central ion-binding region"/>
    <property type="match status" value="2"/>
</dbReference>
<evidence type="ECO:0000313" key="8">
    <source>
        <dbReference type="Proteomes" id="UP000196027"/>
    </source>
</evidence>
<keyword evidence="3 5" id="KW-1133">Transmembrane helix</keyword>
<evidence type="ECO:0000256" key="3">
    <source>
        <dbReference type="ARBA" id="ARBA00022989"/>
    </source>
</evidence>
<dbReference type="GO" id="GO:0008273">
    <property type="term" value="F:calcium, potassium:sodium antiporter activity"/>
    <property type="evidence" value="ECO:0007669"/>
    <property type="project" value="TreeGrafter"/>
</dbReference>
<dbReference type="RefSeq" id="WP_087461143.1">
    <property type="nucleotide sequence ID" value="NZ_CP021425.1"/>
</dbReference>
<dbReference type="PANTHER" id="PTHR10846:SF8">
    <property type="entry name" value="INNER MEMBRANE PROTEIN YRBG"/>
    <property type="match status" value="1"/>
</dbReference>
<dbReference type="OrthoDB" id="6146067at2"/>
<feature type="transmembrane region" description="Helical" evidence="5">
    <location>
        <begin position="332"/>
        <end position="351"/>
    </location>
</feature>
<accession>A0A1Y0I8L6</accession>
<feature type="domain" description="Sodium/calcium exchanger membrane region" evidence="6">
    <location>
        <begin position="222"/>
        <end position="374"/>
    </location>
</feature>
<dbReference type="Pfam" id="PF01699">
    <property type="entry name" value="Na_Ca_ex"/>
    <property type="match status" value="2"/>
</dbReference>
<dbReference type="GO" id="GO:0005262">
    <property type="term" value="F:calcium channel activity"/>
    <property type="evidence" value="ECO:0007669"/>
    <property type="project" value="TreeGrafter"/>
</dbReference>